<dbReference type="SUPFAM" id="SSF88946">
    <property type="entry name" value="Sigma2 domain of RNA polymerase sigma factors"/>
    <property type="match status" value="1"/>
</dbReference>
<evidence type="ECO:0000256" key="3">
    <source>
        <dbReference type="ARBA" id="ARBA00023082"/>
    </source>
</evidence>
<evidence type="ECO:0000313" key="8">
    <source>
        <dbReference type="Proteomes" id="UP000823824"/>
    </source>
</evidence>
<evidence type="ECO:0000256" key="2">
    <source>
        <dbReference type="ARBA" id="ARBA00023015"/>
    </source>
</evidence>
<dbReference type="GO" id="GO:0003677">
    <property type="term" value="F:DNA binding"/>
    <property type="evidence" value="ECO:0007669"/>
    <property type="project" value="InterPro"/>
</dbReference>
<dbReference type="InterPro" id="IPR014284">
    <property type="entry name" value="RNA_pol_sigma-70_dom"/>
</dbReference>
<gene>
    <name evidence="7" type="ORF">H9787_01430</name>
</gene>
<dbReference type="InterPro" id="IPR039425">
    <property type="entry name" value="RNA_pol_sigma-70-like"/>
</dbReference>
<evidence type="ECO:0000259" key="6">
    <source>
        <dbReference type="Pfam" id="PF08281"/>
    </source>
</evidence>
<dbReference type="Pfam" id="PF08281">
    <property type="entry name" value="Sigma70_r4_2"/>
    <property type="match status" value="1"/>
</dbReference>
<dbReference type="Gene3D" id="1.10.10.10">
    <property type="entry name" value="Winged helix-like DNA-binding domain superfamily/Winged helix DNA-binding domain"/>
    <property type="match status" value="1"/>
</dbReference>
<dbReference type="Proteomes" id="UP000823824">
    <property type="component" value="Unassembled WGS sequence"/>
</dbReference>
<dbReference type="InterPro" id="IPR013325">
    <property type="entry name" value="RNA_pol_sigma_r2"/>
</dbReference>
<comment type="caution">
    <text evidence="7">The sequence shown here is derived from an EMBL/GenBank/DDBJ whole genome shotgun (WGS) entry which is preliminary data.</text>
</comment>
<dbReference type="InterPro" id="IPR013324">
    <property type="entry name" value="RNA_pol_sigma_r3/r4-like"/>
</dbReference>
<dbReference type="PANTHER" id="PTHR43133:SF60">
    <property type="entry name" value="RNA POLYMERASE SIGMA FACTOR SIGV"/>
    <property type="match status" value="1"/>
</dbReference>
<evidence type="ECO:0000256" key="4">
    <source>
        <dbReference type="ARBA" id="ARBA00023163"/>
    </source>
</evidence>
<sequence length="157" mass="17828">MVERWSDTVLRIAWTWTGSVHDAQDICQTVLLKLLTSPRRFDEEPLERAWVVRVAVNCCKDWKKSAWVRRRLPLEAAAHAAVHLPELGESPVLAAVQALPDRYRQAVYLRYYEGYEPAEIGALMGCTASQVSTYLYRGKAKLRKMLGGAYGQECLSE</sequence>
<dbReference type="Pfam" id="PF04542">
    <property type="entry name" value="Sigma70_r2"/>
    <property type="match status" value="1"/>
</dbReference>
<name>A0A9D2LGX9_9FIRM</name>
<dbReference type="EMBL" id="DWZJ01000010">
    <property type="protein sequence ID" value="HJB12356.1"/>
    <property type="molecule type" value="Genomic_DNA"/>
</dbReference>
<accession>A0A9D2LGX9</accession>
<comment type="similarity">
    <text evidence="1">Belongs to the sigma-70 factor family. ECF subfamily.</text>
</comment>
<dbReference type="InterPro" id="IPR036388">
    <property type="entry name" value="WH-like_DNA-bd_sf"/>
</dbReference>
<evidence type="ECO:0000259" key="5">
    <source>
        <dbReference type="Pfam" id="PF04542"/>
    </source>
</evidence>
<dbReference type="AlphaFoldDB" id="A0A9D2LGX9"/>
<reference evidence="7" key="1">
    <citation type="journal article" date="2021" name="PeerJ">
        <title>Extensive microbial diversity within the chicken gut microbiome revealed by metagenomics and culture.</title>
        <authorList>
            <person name="Gilroy R."/>
            <person name="Ravi A."/>
            <person name="Getino M."/>
            <person name="Pursley I."/>
            <person name="Horton D.L."/>
            <person name="Alikhan N.F."/>
            <person name="Baker D."/>
            <person name="Gharbi K."/>
            <person name="Hall N."/>
            <person name="Watson M."/>
            <person name="Adriaenssens E.M."/>
            <person name="Foster-Nyarko E."/>
            <person name="Jarju S."/>
            <person name="Secka A."/>
            <person name="Antonio M."/>
            <person name="Oren A."/>
            <person name="Chaudhuri R.R."/>
            <person name="La Ragione R."/>
            <person name="Hildebrand F."/>
            <person name="Pallen M.J."/>
        </authorList>
    </citation>
    <scope>NUCLEOTIDE SEQUENCE</scope>
    <source>
        <strain evidence="7">ChiBcec18-1249</strain>
    </source>
</reference>
<evidence type="ECO:0000313" key="7">
    <source>
        <dbReference type="EMBL" id="HJB12356.1"/>
    </source>
</evidence>
<organism evidence="7 8">
    <name type="scientific">Candidatus Oscillibacter excrementigallinarum</name>
    <dbReference type="NCBI Taxonomy" id="2838716"/>
    <lineage>
        <taxon>Bacteria</taxon>
        <taxon>Bacillati</taxon>
        <taxon>Bacillota</taxon>
        <taxon>Clostridia</taxon>
        <taxon>Eubacteriales</taxon>
        <taxon>Oscillospiraceae</taxon>
        <taxon>Oscillibacter</taxon>
    </lineage>
</organism>
<dbReference type="InterPro" id="IPR007627">
    <property type="entry name" value="RNA_pol_sigma70_r2"/>
</dbReference>
<dbReference type="GO" id="GO:0006352">
    <property type="term" value="P:DNA-templated transcription initiation"/>
    <property type="evidence" value="ECO:0007669"/>
    <property type="project" value="InterPro"/>
</dbReference>
<feature type="domain" description="RNA polymerase sigma-70 region 2" evidence="5">
    <location>
        <begin position="1"/>
        <end position="67"/>
    </location>
</feature>
<dbReference type="Gene3D" id="1.10.1740.10">
    <property type="match status" value="1"/>
</dbReference>
<proteinExistence type="inferred from homology"/>
<dbReference type="GO" id="GO:0016987">
    <property type="term" value="F:sigma factor activity"/>
    <property type="evidence" value="ECO:0007669"/>
    <property type="project" value="UniProtKB-KW"/>
</dbReference>
<evidence type="ECO:0000256" key="1">
    <source>
        <dbReference type="ARBA" id="ARBA00010641"/>
    </source>
</evidence>
<feature type="domain" description="RNA polymerase sigma factor 70 region 4 type 2" evidence="6">
    <location>
        <begin position="92"/>
        <end position="142"/>
    </location>
</feature>
<reference evidence="7" key="2">
    <citation type="submission" date="2021-04" db="EMBL/GenBank/DDBJ databases">
        <authorList>
            <person name="Gilroy R."/>
        </authorList>
    </citation>
    <scope>NUCLEOTIDE SEQUENCE</scope>
    <source>
        <strain evidence="7">ChiBcec18-1249</strain>
    </source>
</reference>
<dbReference type="InterPro" id="IPR013249">
    <property type="entry name" value="RNA_pol_sigma70_r4_t2"/>
</dbReference>
<dbReference type="PANTHER" id="PTHR43133">
    <property type="entry name" value="RNA POLYMERASE ECF-TYPE SIGMA FACTO"/>
    <property type="match status" value="1"/>
</dbReference>
<keyword evidence="4" id="KW-0804">Transcription</keyword>
<protein>
    <submittedName>
        <fullName evidence="7">Sigma-70 family RNA polymerase sigma factor</fullName>
    </submittedName>
</protein>
<dbReference type="CDD" id="cd06171">
    <property type="entry name" value="Sigma70_r4"/>
    <property type="match status" value="1"/>
</dbReference>
<keyword evidence="3" id="KW-0731">Sigma factor</keyword>
<keyword evidence="2" id="KW-0805">Transcription regulation</keyword>
<dbReference type="SUPFAM" id="SSF88659">
    <property type="entry name" value="Sigma3 and sigma4 domains of RNA polymerase sigma factors"/>
    <property type="match status" value="1"/>
</dbReference>
<dbReference type="NCBIfam" id="TIGR02937">
    <property type="entry name" value="sigma70-ECF"/>
    <property type="match status" value="1"/>
</dbReference>